<dbReference type="Pfam" id="PF00685">
    <property type="entry name" value="Sulfotransfer_1"/>
    <property type="match status" value="3"/>
</dbReference>
<dbReference type="Gene3D" id="3.40.50.300">
    <property type="entry name" value="P-loop containing nucleotide triphosphate hydrolases"/>
    <property type="match status" value="2"/>
</dbReference>
<dbReference type="SUPFAM" id="SSF52540">
    <property type="entry name" value="P-loop containing nucleoside triphosphate hydrolases"/>
    <property type="match status" value="2"/>
</dbReference>
<organism evidence="4 5">
    <name type="scientific">Gossypium schwendimanii</name>
    <name type="common">Cotton</name>
    <dbReference type="NCBI Taxonomy" id="34291"/>
    <lineage>
        <taxon>Eukaryota</taxon>
        <taxon>Viridiplantae</taxon>
        <taxon>Streptophyta</taxon>
        <taxon>Embryophyta</taxon>
        <taxon>Tracheophyta</taxon>
        <taxon>Spermatophyta</taxon>
        <taxon>Magnoliopsida</taxon>
        <taxon>eudicotyledons</taxon>
        <taxon>Gunneridae</taxon>
        <taxon>Pentapetalae</taxon>
        <taxon>rosids</taxon>
        <taxon>malvids</taxon>
        <taxon>Malvales</taxon>
        <taxon>Malvaceae</taxon>
        <taxon>Malvoideae</taxon>
        <taxon>Gossypium</taxon>
    </lineage>
</organism>
<dbReference type="EMBL" id="JABFAF010266157">
    <property type="protein sequence ID" value="MBA0876815.1"/>
    <property type="molecule type" value="Genomic_DNA"/>
</dbReference>
<accession>A0A7J9N0C5</accession>
<dbReference type="OrthoDB" id="931229at2759"/>
<dbReference type="InterPro" id="IPR027417">
    <property type="entry name" value="P-loop_NTPase"/>
</dbReference>
<comment type="caution">
    <text evidence="4">The sequence shown here is derived from an EMBL/GenBank/DDBJ whole genome shotgun (WGS) entry which is preliminary data.</text>
</comment>
<proteinExistence type="inferred from homology"/>
<evidence type="ECO:0000259" key="3">
    <source>
        <dbReference type="Pfam" id="PF00685"/>
    </source>
</evidence>
<feature type="domain" description="Sulfotransferase" evidence="3">
    <location>
        <begin position="108"/>
        <end position="265"/>
    </location>
</feature>
<name>A0A7J9N0C5_GOSSC</name>
<feature type="domain" description="Sulfotransferase" evidence="3">
    <location>
        <begin position="44"/>
        <end position="95"/>
    </location>
</feature>
<evidence type="ECO:0000256" key="2">
    <source>
        <dbReference type="ARBA" id="ARBA00022679"/>
    </source>
</evidence>
<keyword evidence="2" id="KW-0808">Transferase</keyword>
<comment type="similarity">
    <text evidence="1">Belongs to the sulfotransferase 1 family.</text>
</comment>
<dbReference type="Proteomes" id="UP000593576">
    <property type="component" value="Unassembled WGS sequence"/>
</dbReference>
<protein>
    <recommendedName>
        <fullName evidence="3">Sulfotransferase domain-containing protein</fullName>
    </recommendedName>
</protein>
<evidence type="ECO:0000313" key="4">
    <source>
        <dbReference type="EMBL" id="MBA0876815.1"/>
    </source>
</evidence>
<reference evidence="4 5" key="1">
    <citation type="journal article" date="2019" name="Genome Biol. Evol.">
        <title>Insights into the evolution of the New World diploid cottons (Gossypium, subgenus Houzingenia) based on genome sequencing.</title>
        <authorList>
            <person name="Grover C.E."/>
            <person name="Arick M.A. 2nd"/>
            <person name="Thrash A."/>
            <person name="Conover J.L."/>
            <person name="Sanders W.S."/>
            <person name="Peterson D.G."/>
            <person name="Frelichowski J.E."/>
            <person name="Scheffler J.A."/>
            <person name="Scheffler B.E."/>
            <person name="Wendel J.F."/>
        </authorList>
    </citation>
    <scope>NUCLEOTIDE SEQUENCE [LARGE SCALE GENOMIC DNA]</scope>
    <source>
        <strain evidence="4">1</strain>
        <tissue evidence="4">Leaf</tissue>
    </source>
</reference>
<evidence type="ECO:0000256" key="1">
    <source>
        <dbReference type="ARBA" id="ARBA00005771"/>
    </source>
</evidence>
<dbReference type="AlphaFoldDB" id="A0A7J9N0C5"/>
<gene>
    <name evidence="4" type="ORF">Goshw_003942</name>
</gene>
<dbReference type="InterPro" id="IPR000863">
    <property type="entry name" value="Sulfotransferase_dom"/>
</dbReference>
<dbReference type="GO" id="GO:0008146">
    <property type="term" value="F:sulfotransferase activity"/>
    <property type="evidence" value="ECO:0007669"/>
    <property type="project" value="InterPro"/>
</dbReference>
<keyword evidence="5" id="KW-1185">Reference proteome</keyword>
<evidence type="ECO:0000313" key="5">
    <source>
        <dbReference type="Proteomes" id="UP000593576"/>
    </source>
</evidence>
<dbReference type="PANTHER" id="PTHR11783">
    <property type="entry name" value="SULFOTRANSFERASE SULT"/>
    <property type="match status" value="1"/>
</dbReference>
<sequence length="611" mass="71161">MISTLPKGNNWGLSGHLYQYQGFWLTLPFLQRVMLVQQQFQAQPTDIMLCSAPRTGTAWLKSLTFATITRTSYDDSTTPLLFKMPHDVVPFMELFKMILPLLFFLRCLMMDPKDTFVSMYHIFTRYAKSQNTQPIELDEAFELFCEGVSWYGSYWDHVLGHWKARLEHPDKFMFLKYEEMNEDTVLYLKKLAEFMGCPFSSEEQQKEVPEKIVKMCSFENISNLEVNKSGKHREGQDLETENKIYFRKGKVGDWKNDLTPEMSTHLYIKPLFPYYLHSLIMESHFDSHVEQDNEDEFQKSFKEIISTLPKGNSWGLPDHLYQYQGFWLTPPFLQGVMLAQQQFEAQPTDIILCSAPRTGTAWLKSLTFATITRTSYDDSTTPLLFKMPHDVVPFMELDHAHFSANRHLGIPLLATHAPYSFLPTSIIDSGCKIIYICRDPKDTFVSMYHIFTRYAKSQNTQPIELDEAFELFCEGVSWYGPYWDYVMGYWKARLEHPDKFMFLKCEEMNEDTVLYLQNLAKFLGSPFSSEEQQKGVPEKIVKMCSFENLSNLEVNKSGKHREGQGNLGIENKIYFRKGKVEDWKNDLTPKMATRLDQITQQKLSSSGLSLN</sequence>
<feature type="domain" description="Sulfotransferase" evidence="3">
    <location>
        <begin position="347"/>
        <end position="606"/>
    </location>
</feature>